<proteinExistence type="predicted"/>
<keyword evidence="2" id="KW-0812">Transmembrane</keyword>
<dbReference type="GO" id="GO:0004386">
    <property type="term" value="F:helicase activity"/>
    <property type="evidence" value="ECO:0007669"/>
    <property type="project" value="UniProtKB-KW"/>
</dbReference>
<feature type="transmembrane region" description="Helical" evidence="2">
    <location>
        <begin position="27"/>
        <end position="49"/>
    </location>
</feature>
<evidence type="ECO:0000256" key="1">
    <source>
        <dbReference type="SAM" id="MobiDB-lite"/>
    </source>
</evidence>
<keyword evidence="3" id="KW-0547">Nucleotide-binding</keyword>
<evidence type="ECO:0000256" key="2">
    <source>
        <dbReference type="SAM" id="Phobius"/>
    </source>
</evidence>
<protein>
    <submittedName>
        <fullName evidence="3">TadE_like_DECH: helicase/secretion neighborhood TadE-like protein</fullName>
    </submittedName>
</protein>
<dbReference type="EMBL" id="OMOH01000003">
    <property type="protein sequence ID" value="SPF67949.1"/>
    <property type="molecule type" value="Genomic_DNA"/>
</dbReference>
<evidence type="ECO:0000313" key="4">
    <source>
        <dbReference type="Proteomes" id="UP000265962"/>
    </source>
</evidence>
<name>A0A375I2P4_9ACTN</name>
<keyword evidence="3" id="KW-0347">Helicase</keyword>
<keyword evidence="3" id="KW-0378">Hydrolase</keyword>
<feature type="region of interest" description="Disordered" evidence="1">
    <location>
        <begin position="130"/>
        <end position="153"/>
    </location>
</feature>
<keyword evidence="2" id="KW-0472">Membrane</keyword>
<keyword evidence="3" id="KW-0067">ATP-binding</keyword>
<keyword evidence="2" id="KW-1133">Transmembrane helix</keyword>
<dbReference type="NCBIfam" id="TIGR03816">
    <property type="entry name" value="tadE_like_DECH"/>
    <property type="match status" value="1"/>
</dbReference>
<dbReference type="InterPro" id="IPR021202">
    <property type="entry name" value="Rv3654c-like"/>
</dbReference>
<sequence>MNAMAAGRAGHARTTRGEERGTGSSPVAAIIVVVCGAAFWTLVLAGWIASAQHARQTADLAALAGAHAHKQGEQACQAAGEYARRNGGELADCSVSTGTGEYIIHVEVAVDLRPALPGAPTAVREKAHAGFLIPDEEPGSGENGRDASGAGGP</sequence>
<feature type="region of interest" description="Disordered" evidence="1">
    <location>
        <begin position="1"/>
        <end position="22"/>
    </location>
</feature>
<organism evidence="3 4">
    <name type="scientific">Propionibacterium ruminifibrarum</name>
    <dbReference type="NCBI Taxonomy" id="1962131"/>
    <lineage>
        <taxon>Bacteria</taxon>
        <taxon>Bacillati</taxon>
        <taxon>Actinomycetota</taxon>
        <taxon>Actinomycetes</taxon>
        <taxon>Propionibacteriales</taxon>
        <taxon>Propionibacteriaceae</taxon>
        <taxon>Propionibacterium</taxon>
    </lineage>
</organism>
<dbReference type="RefSeq" id="WP_119715152.1">
    <property type="nucleotide sequence ID" value="NZ_OMOH01000003.1"/>
</dbReference>
<accession>A0A375I2P4</accession>
<keyword evidence="4" id="KW-1185">Reference proteome</keyword>
<evidence type="ECO:0000313" key="3">
    <source>
        <dbReference type="EMBL" id="SPF67949.1"/>
    </source>
</evidence>
<dbReference type="Proteomes" id="UP000265962">
    <property type="component" value="Unassembled WGS sequence"/>
</dbReference>
<gene>
    <name evidence="3" type="ORF">PROPJV5_0905</name>
</gene>
<dbReference type="OrthoDB" id="3734163at2"/>
<reference evidence="4" key="1">
    <citation type="submission" date="2018-02" db="EMBL/GenBank/DDBJ databases">
        <authorList>
            <person name="Hornung B."/>
        </authorList>
    </citation>
    <scope>NUCLEOTIDE SEQUENCE [LARGE SCALE GENOMIC DNA]</scope>
</reference>
<dbReference type="AlphaFoldDB" id="A0A375I2P4"/>